<gene>
    <name evidence="4" type="ORF">LSCM1_05595</name>
</gene>
<proteinExistence type="predicted"/>
<feature type="region of interest" description="Disordered" evidence="2">
    <location>
        <begin position="871"/>
        <end position="910"/>
    </location>
</feature>
<feature type="compositionally biased region" description="Polar residues" evidence="2">
    <location>
        <begin position="211"/>
        <end position="228"/>
    </location>
</feature>
<keyword evidence="5" id="KW-1185">Reference proteome</keyword>
<dbReference type="Gene3D" id="3.30.1470.10">
    <property type="entry name" value="Photosystem I PsaD, reaction center subunit II"/>
    <property type="match status" value="1"/>
</dbReference>
<dbReference type="EMBL" id="JAFEUZ010000017">
    <property type="protein sequence ID" value="KAG5481571.1"/>
    <property type="molecule type" value="Genomic_DNA"/>
</dbReference>
<dbReference type="PROSITE" id="PS50020">
    <property type="entry name" value="WW_DOMAIN_2"/>
    <property type="match status" value="1"/>
</dbReference>
<feature type="region of interest" description="Disordered" evidence="2">
    <location>
        <begin position="963"/>
        <end position="1085"/>
    </location>
</feature>
<feature type="domain" description="WW" evidence="3">
    <location>
        <begin position="64"/>
        <end position="97"/>
    </location>
</feature>
<evidence type="ECO:0000256" key="1">
    <source>
        <dbReference type="SAM" id="Coils"/>
    </source>
</evidence>
<dbReference type="SUPFAM" id="SSF51045">
    <property type="entry name" value="WW domain"/>
    <property type="match status" value="1"/>
</dbReference>
<sequence length="1410" mass="151405">MNDIPSAGEVFRGDDGTISTILPSNYGQDYEASEGELEEYAEYIGIDSAKEPELMWIAKEGLRAALPDGWRACQTEDNEVYYFNFRTGESLWDHPMDEHYKRQVINARAKRDLGGSVGATSGSVRGTARTAAATGSTKAIADSFFLKPPAAAARPTSRALGSLADIGSGVTAATIGSAQAKDIRTPGSSTNDGIRAPRAPPEVSDILALSSATSRPPSMSAGRSTASAGLSRMKEWEAALRKQLEERNGAQLRALRIELDKKEDAERQRLAEARAKLQKDLDTAWEREKSGAAGGPAAGSSFASAATQRRLQVARDVKQIEESWKTRLHDVGTRVRELQQQVEAKQQALTNTLHESPEELRKKLEARNAAEVAQLQAAKKKEMDAVLADLQSKQAPELAEARLRANNAVAAAQKATEAEFEDKLQRYQAQGKAMLAAMHAAVDSKEAAVKAKEKDVAASPPTAPTTNTAVTVAKAGAPSDTGEALLAAAQAAADGEVAKAREASAAAVVRLREEYAEKRREKEAALRAAQQLQQPLSRSSLASSGTSSPTVDLSSPGGVFSAADQERLDEEDQKLRDEVERAARIFAEETYIMVENKKAGRPLTAAPSVDVAASVSAEAMAALGRTVSQEQRARDAENTRHFMAMKQLEAQHDRAVRAMKAQLDKNLASSMPASAPRAFNPRQQPSFVTQLTARKRAWMRDHPAPSVEMPTLPPVPTLPNAILQADVAASSTLGEEEQARLIEARLAEVREEAQRRYDQEAQALRKACEEDLDKWRETHRSARLEEVEKALAALKESAVAESEKTVELRALTDAAAAAEATAGEGRRLERLQSELQALDASIVAADREHERQVRALEESIAGLEASLTKLRTHKRREEEAKSQQQQQQRHLQPNGGSSRPCSAPAVADYASPSRATSSALSALYIPDEEAANEEAALRARWTALLKALRATVQREMEVYERALDGSSAQQHSSSTAAAAGTHPAGSSAAIVATRGGAPVPTISTPRDRGLVTCTTSSLPPPAPSAMTSSGVPSGPPAALQEPLPPRSASSLLPTGATATSLSGYSTPLQRPPHDQGDGGAGTTMLGGAVERMPAVSPAPQLYLMDARSGGTGAHGFLPMQRPSSSSSSQPQPRQVPDISALPSSDLQPVARSGFLDSQQGASASSAAAPWADVRARAARSEPLAGVSAAPGQRVIAAPADRAIYSGWPAGGGPGDDVDGARARHHAARLAALQQMVRARRQALKAQRREMESLRDEWRTDMRDCKRHGDRAQARRLREVKTELELLARELNEEVLRLKEVHESLHEEVHQFRRWMNLCQQPEDLVACGGVASVTSSPALSCPAFIGNDSAYFGKGEGYRAPSLPWEKTVDVARLLQRMVDRTGRLEELLLSRLTAYSPSPHCSDTQQSDR</sequence>
<organism evidence="4 5">
    <name type="scientific">Leishmania martiniquensis</name>
    <dbReference type="NCBI Taxonomy" id="1580590"/>
    <lineage>
        <taxon>Eukaryota</taxon>
        <taxon>Discoba</taxon>
        <taxon>Euglenozoa</taxon>
        <taxon>Kinetoplastea</taxon>
        <taxon>Metakinetoplastina</taxon>
        <taxon>Trypanosomatida</taxon>
        <taxon>Trypanosomatidae</taxon>
        <taxon>Leishmaniinae</taxon>
        <taxon>Leishmania</taxon>
    </lineage>
</organism>
<dbReference type="RefSeq" id="XP_067179678.1">
    <property type="nucleotide sequence ID" value="XM_067323043.1"/>
</dbReference>
<dbReference type="CDD" id="cd00201">
    <property type="entry name" value="WW"/>
    <property type="match status" value="1"/>
</dbReference>
<feature type="compositionally biased region" description="Polar residues" evidence="2">
    <location>
        <begin position="1056"/>
        <end position="1068"/>
    </location>
</feature>
<feature type="region of interest" description="Disordered" evidence="2">
    <location>
        <begin position="1104"/>
        <end position="1145"/>
    </location>
</feature>
<reference evidence="4 5" key="1">
    <citation type="submission" date="2021-03" db="EMBL/GenBank/DDBJ databases">
        <title>Leishmania (Mundinia) martiniquensis Genome sequencing and assembly.</title>
        <authorList>
            <person name="Almutairi H."/>
            <person name="Gatherer D."/>
        </authorList>
    </citation>
    <scope>NUCLEOTIDE SEQUENCE [LARGE SCALE GENOMIC DNA]</scope>
    <source>
        <strain evidence="4">LSCM1</strain>
    </source>
</reference>
<dbReference type="InterPro" id="IPR001202">
    <property type="entry name" value="WW_dom"/>
</dbReference>
<feature type="compositionally biased region" description="Low complexity" evidence="2">
    <location>
        <begin position="1120"/>
        <end position="1134"/>
    </location>
</feature>
<dbReference type="InterPro" id="IPR053233">
    <property type="entry name" value="ABRA-related"/>
</dbReference>
<feature type="region of interest" description="Disordered" evidence="2">
    <location>
        <begin position="526"/>
        <end position="574"/>
    </location>
</feature>
<dbReference type="KEGG" id="lmat:92515555"/>
<keyword evidence="1" id="KW-0175">Coiled coil</keyword>
<evidence type="ECO:0000313" key="5">
    <source>
        <dbReference type="Proteomes" id="UP000673552"/>
    </source>
</evidence>
<dbReference type="PANTHER" id="PTHR21715:SF3">
    <property type="entry name" value="WW DOMAIN-CONTAINING PROTEIN"/>
    <property type="match status" value="1"/>
</dbReference>
<feature type="compositionally biased region" description="Low complexity" evidence="2">
    <location>
        <begin position="966"/>
        <end position="989"/>
    </location>
</feature>
<feature type="compositionally biased region" description="Low complexity" evidence="2">
    <location>
        <begin position="526"/>
        <end position="544"/>
    </location>
</feature>
<feature type="coiled-coil region" evidence="1">
    <location>
        <begin position="328"/>
        <end position="430"/>
    </location>
</feature>
<feature type="coiled-coil region" evidence="1">
    <location>
        <begin position="1229"/>
        <end position="1307"/>
    </location>
</feature>
<feature type="region of interest" description="Disordered" evidence="2">
    <location>
        <begin position="211"/>
        <end position="230"/>
    </location>
</feature>
<evidence type="ECO:0000256" key="2">
    <source>
        <dbReference type="SAM" id="MobiDB-lite"/>
    </source>
</evidence>
<dbReference type="GeneID" id="92515555"/>
<dbReference type="Pfam" id="PF00397">
    <property type="entry name" value="WW"/>
    <property type="match status" value="1"/>
</dbReference>
<dbReference type="Proteomes" id="UP000673552">
    <property type="component" value="Chromosome 17"/>
</dbReference>
<dbReference type="OrthoDB" id="6344460at2759"/>
<accession>A0A836HP42</accession>
<dbReference type="InterPro" id="IPR036020">
    <property type="entry name" value="WW_dom_sf"/>
</dbReference>
<evidence type="ECO:0000313" key="4">
    <source>
        <dbReference type="EMBL" id="KAG5481571.1"/>
    </source>
</evidence>
<feature type="compositionally biased region" description="Polar residues" evidence="2">
    <location>
        <begin position="889"/>
        <end position="900"/>
    </location>
</feature>
<protein>
    <recommendedName>
        <fullName evidence="3">WW domain-containing protein</fullName>
    </recommendedName>
</protein>
<dbReference type="SMART" id="SM00456">
    <property type="entry name" value="WW"/>
    <property type="match status" value="1"/>
</dbReference>
<feature type="coiled-coil region" evidence="1">
    <location>
        <begin position="750"/>
        <end position="804"/>
    </location>
</feature>
<comment type="caution">
    <text evidence="4">The sequence shown here is derived from an EMBL/GenBank/DDBJ whole genome shotgun (WGS) entry which is preliminary data.</text>
</comment>
<dbReference type="PANTHER" id="PTHR21715">
    <property type="entry name" value="RH04127P"/>
    <property type="match status" value="1"/>
</dbReference>
<name>A0A836HP42_9TRYP</name>
<evidence type="ECO:0000259" key="3">
    <source>
        <dbReference type="PROSITE" id="PS50020"/>
    </source>
</evidence>